<dbReference type="InterPro" id="IPR015895">
    <property type="entry name" value="4pyrrol_synth_GluRdtase_N"/>
</dbReference>
<dbReference type="AlphaFoldDB" id="K6Q3J0"/>
<dbReference type="SUPFAM" id="SSF51735">
    <property type="entry name" value="NAD(P)-binding Rossmann-fold domains"/>
    <property type="match status" value="1"/>
</dbReference>
<dbReference type="STRING" id="867903.ThesuDRAFT_01613"/>
<gene>
    <name evidence="9" type="primary">hemA</name>
    <name evidence="19" type="ORF">ThesuDRAFT_01613</name>
</gene>
<dbReference type="RefSeq" id="WP_006903885.1">
    <property type="nucleotide sequence ID" value="NZ_JH976535.1"/>
</dbReference>
<evidence type="ECO:0000256" key="3">
    <source>
        <dbReference type="ARBA" id="ARBA00012970"/>
    </source>
</evidence>
<dbReference type="InterPro" id="IPR036291">
    <property type="entry name" value="NAD(P)-bd_dom_sf"/>
</dbReference>
<feature type="binding site" evidence="9 11">
    <location>
        <position position="109"/>
    </location>
    <ligand>
        <name>substrate</name>
    </ligand>
</feature>
<dbReference type="SUPFAM" id="SSF69075">
    <property type="entry name" value="Glutamyl tRNA-reductase dimerization domain"/>
    <property type="match status" value="1"/>
</dbReference>
<dbReference type="InterPro" id="IPR006151">
    <property type="entry name" value="Shikm_DH/Glu-tRNA_Rdtase"/>
</dbReference>
<evidence type="ECO:0000256" key="10">
    <source>
        <dbReference type="PIRSR" id="PIRSR000445-1"/>
    </source>
</evidence>
<organism evidence="19 20">
    <name type="scientific">Thermaerobacter subterraneus DSM 13965</name>
    <dbReference type="NCBI Taxonomy" id="867903"/>
    <lineage>
        <taxon>Bacteria</taxon>
        <taxon>Bacillati</taxon>
        <taxon>Bacillota</taxon>
        <taxon>Clostridia</taxon>
        <taxon>Eubacteriales</taxon>
        <taxon>Clostridiales Family XVII. Incertae Sedis</taxon>
        <taxon>Thermaerobacter</taxon>
    </lineage>
</organism>
<comment type="catalytic activity">
    <reaction evidence="7 9 14">
        <text>(S)-4-amino-5-oxopentanoate + tRNA(Glu) + NADP(+) = L-glutamyl-tRNA(Glu) + NADPH + H(+)</text>
        <dbReference type="Rhea" id="RHEA:12344"/>
        <dbReference type="Rhea" id="RHEA-COMP:9663"/>
        <dbReference type="Rhea" id="RHEA-COMP:9680"/>
        <dbReference type="ChEBI" id="CHEBI:15378"/>
        <dbReference type="ChEBI" id="CHEBI:57501"/>
        <dbReference type="ChEBI" id="CHEBI:57783"/>
        <dbReference type="ChEBI" id="CHEBI:58349"/>
        <dbReference type="ChEBI" id="CHEBI:78442"/>
        <dbReference type="ChEBI" id="CHEBI:78520"/>
        <dbReference type="EC" id="1.2.1.70"/>
    </reaction>
</comment>
<comment type="similarity">
    <text evidence="2 9 14">Belongs to the glutamyl-tRNA reductase family.</text>
</comment>
<dbReference type="GO" id="GO:0008883">
    <property type="term" value="F:glutamyl-tRNA reductase activity"/>
    <property type="evidence" value="ECO:0007669"/>
    <property type="project" value="UniProtKB-UniRule"/>
</dbReference>
<dbReference type="Pfam" id="PF05201">
    <property type="entry name" value="GlutR_N"/>
    <property type="match status" value="1"/>
</dbReference>
<feature type="domain" description="Quinate/shikimate 5-dehydrogenase/glutamyl-tRNA reductase" evidence="17">
    <location>
        <begin position="171"/>
        <end position="306"/>
    </location>
</feature>
<proteinExistence type="inferred from homology"/>
<dbReference type="PANTHER" id="PTHR43013">
    <property type="entry name" value="GLUTAMYL-TRNA REDUCTASE"/>
    <property type="match status" value="1"/>
</dbReference>
<evidence type="ECO:0000256" key="13">
    <source>
        <dbReference type="PIRSR" id="PIRSR000445-4"/>
    </source>
</evidence>
<comment type="subunit">
    <text evidence="9">Homodimer.</text>
</comment>
<evidence type="ECO:0000256" key="12">
    <source>
        <dbReference type="PIRSR" id="PIRSR000445-3"/>
    </source>
</evidence>
<evidence type="ECO:0000256" key="6">
    <source>
        <dbReference type="ARBA" id="ARBA00023244"/>
    </source>
</evidence>
<dbReference type="EMBL" id="AENY02000002">
    <property type="protein sequence ID" value="EKP95853.1"/>
    <property type="molecule type" value="Genomic_DNA"/>
</dbReference>
<evidence type="ECO:0000313" key="20">
    <source>
        <dbReference type="Proteomes" id="UP000005710"/>
    </source>
</evidence>
<feature type="active site" description="Nucleophile" evidence="9 10">
    <location>
        <position position="50"/>
    </location>
</feature>
<dbReference type="InterPro" id="IPR036343">
    <property type="entry name" value="GluRdtase_N_sf"/>
</dbReference>
<feature type="binding site" evidence="9 11">
    <location>
        <position position="120"/>
    </location>
    <ligand>
        <name>substrate</name>
    </ligand>
</feature>
<dbReference type="InterPro" id="IPR015896">
    <property type="entry name" value="4pyrrol_synth_GluRdtase_dimer"/>
</dbReference>
<comment type="caution">
    <text evidence="19">The sequence shown here is derived from an EMBL/GenBank/DDBJ whole genome shotgun (WGS) entry which is preliminary data.</text>
</comment>
<dbReference type="GO" id="GO:0019353">
    <property type="term" value="P:protoporphyrinogen IX biosynthetic process from glutamate"/>
    <property type="evidence" value="ECO:0007669"/>
    <property type="project" value="TreeGrafter"/>
</dbReference>
<comment type="miscellaneous">
    <text evidence="9">During catalysis, the active site Cys acts as a nucleophile attacking the alpha-carbonyl group of tRNA-bound glutamate with the formation of a thioester intermediate between enzyme and glutamate, and the concomitant release of tRNA(Glu). The thioester intermediate is finally reduced by direct hydride transfer from NADPH, to form the product GSA.</text>
</comment>
<dbReference type="Pfam" id="PF00745">
    <property type="entry name" value="GlutR_dimer"/>
    <property type="match status" value="1"/>
</dbReference>
<dbReference type="EC" id="1.2.1.70" evidence="3 9"/>
<dbReference type="Gene3D" id="3.30.460.30">
    <property type="entry name" value="Glutamyl-tRNA reductase, N-terminal domain"/>
    <property type="match status" value="1"/>
</dbReference>
<dbReference type="UniPathway" id="UPA00251">
    <property type="reaction ID" value="UER00316"/>
</dbReference>
<evidence type="ECO:0000256" key="11">
    <source>
        <dbReference type="PIRSR" id="PIRSR000445-2"/>
    </source>
</evidence>
<keyword evidence="6 9" id="KW-0627">Porphyrin biosynthesis</keyword>
<reference evidence="19" key="1">
    <citation type="submission" date="2010-10" db="EMBL/GenBank/DDBJ databases">
        <authorList>
            <consortium name="US DOE Joint Genome Institute (JGI-PGF)"/>
            <person name="Lucas S."/>
            <person name="Copeland A."/>
            <person name="Lapidus A."/>
            <person name="Bruce D."/>
            <person name="Goodwin L."/>
            <person name="Pitluck S."/>
            <person name="Kyrpides N."/>
            <person name="Mavromatis K."/>
            <person name="Detter J.C."/>
            <person name="Han C."/>
            <person name="Land M."/>
            <person name="Hauser L."/>
            <person name="Markowitz V."/>
            <person name="Cheng J.-F."/>
            <person name="Hugenholtz P."/>
            <person name="Woyke T."/>
            <person name="Wu D."/>
            <person name="Pukall R."/>
            <person name="Wahrenburg C."/>
            <person name="Brambilla E."/>
            <person name="Klenk H.-P."/>
            <person name="Eisen J.A."/>
        </authorList>
    </citation>
    <scope>NUCLEOTIDE SEQUENCE [LARGE SCALE GENOMIC DNA]</scope>
    <source>
        <strain evidence="19">DSM 13965</strain>
    </source>
</reference>
<evidence type="ECO:0000256" key="7">
    <source>
        <dbReference type="ARBA" id="ARBA00047464"/>
    </source>
</evidence>
<protein>
    <recommendedName>
        <fullName evidence="8 9">Glutamyl-tRNA reductase</fullName>
        <shortName evidence="9">GluTR</shortName>
        <ecNumber evidence="3 9">1.2.1.70</ecNumber>
    </recommendedName>
</protein>
<dbReference type="Gene3D" id="3.40.50.720">
    <property type="entry name" value="NAD(P)-binding Rossmann-like Domain"/>
    <property type="match status" value="1"/>
</dbReference>
<dbReference type="GO" id="GO:0050661">
    <property type="term" value="F:NADP binding"/>
    <property type="evidence" value="ECO:0007669"/>
    <property type="project" value="InterPro"/>
</dbReference>
<dbReference type="NCBIfam" id="NF000744">
    <property type="entry name" value="PRK00045.1-3"/>
    <property type="match status" value="1"/>
</dbReference>
<feature type="binding site" evidence="9 11">
    <location>
        <begin position="114"/>
        <end position="116"/>
    </location>
    <ligand>
        <name>substrate</name>
    </ligand>
</feature>
<evidence type="ECO:0000256" key="8">
    <source>
        <dbReference type="ARBA" id="ARBA00068659"/>
    </source>
</evidence>
<feature type="binding site" evidence="9 11">
    <location>
        <begin position="49"/>
        <end position="52"/>
    </location>
    <ligand>
        <name>substrate</name>
    </ligand>
</feature>
<evidence type="ECO:0000259" key="17">
    <source>
        <dbReference type="Pfam" id="PF01488"/>
    </source>
</evidence>
<feature type="domain" description="Glutamyl-tRNA reductase N-terminal" evidence="18">
    <location>
        <begin position="6"/>
        <end position="156"/>
    </location>
</feature>
<keyword evidence="20" id="KW-1185">Reference proteome</keyword>
<dbReference type="InterPro" id="IPR018214">
    <property type="entry name" value="GluRdtase_CS"/>
</dbReference>
<dbReference type="PIRSF" id="PIRSF000445">
    <property type="entry name" value="4pyrrol_synth_GluRdtase"/>
    <property type="match status" value="1"/>
</dbReference>
<dbReference type="SUPFAM" id="SSF69742">
    <property type="entry name" value="Glutamyl tRNA-reductase catalytic, N-terminal domain"/>
    <property type="match status" value="1"/>
</dbReference>
<evidence type="ECO:0000256" key="15">
    <source>
        <dbReference type="SAM" id="MobiDB-lite"/>
    </source>
</evidence>
<evidence type="ECO:0000256" key="5">
    <source>
        <dbReference type="ARBA" id="ARBA00023002"/>
    </source>
</evidence>
<keyword evidence="5 9" id="KW-0560">Oxidoreductase</keyword>
<sequence length="500" mass="52943">MGVMVLGMNHRTAPVAVRERLAVAGEDLPAALAELAACPAVDEVVLLSTCNRVEVYAAASHHGQGRRQVRDVLARWAGMDPDRLETYLYAREDAAAARHLFRVAAGLDSMVLGESQILGQVREAYHGAAAAGTCGKVLHGLFQQALAVGKRARTETAISQHAVSVSYVAVELARKVFGQLDGRRVLLVGAGETAELAARSLAEEGGCRLVVANRTLERGRQLAAAYGGEAVSLGDLPAALDRCDVVISSTGAGRPLITAAMVREAMRRRRGRPLLLVDIAVPRDIEPAAGRLDGVFLYDIDDLQAVVEANLRLRREEAARVEAMIDEEVRGFEGWLHSLDVVPLIRSLRAKAEAMRQEELARALRKLPHLSERDRQVIDGLTRLIVNKLLNDPMVRLKEAVAGGRGPVYLDEAFTELFALDEPGRAERRPARQAGAEPAAGGPEGTAGRRAGRGQAAAADGAEPAPEGGTGAAGPAGSAPGDPVLALPLRRAGESGSGRA</sequence>
<dbReference type="FunFam" id="3.30.460.30:FF:000001">
    <property type="entry name" value="Glutamyl-tRNA reductase"/>
    <property type="match status" value="1"/>
</dbReference>
<feature type="site" description="Important for activity" evidence="9 13">
    <location>
        <position position="99"/>
    </location>
</feature>
<name>K6Q3J0_9FIRM</name>
<dbReference type="eggNOG" id="COG0373">
    <property type="taxonomic scope" value="Bacteria"/>
</dbReference>
<feature type="region of interest" description="Disordered" evidence="15">
    <location>
        <begin position="426"/>
        <end position="500"/>
    </location>
</feature>
<reference evidence="19" key="2">
    <citation type="submission" date="2012-10" db="EMBL/GenBank/DDBJ databases">
        <title>Improved high-quality draft of Thermaerobacter subterraneus C21, DSM 13965.</title>
        <authorList>
            <consortium name="DOE Joint Genome Institute"/>
            <person name="Eisen J."/>
            <person name="Huntemann M."/>
            <person name="Wei C.-L."/>
            <person name="Han J."/>
            <person name="Detter J.C."/>
            <person name="Han C."/>
            <person name="Tapia R."/>
            <person name="Chen A."/>
            <person name="Kyrpides N."/>
            <person name="Mavromatis K."/>
            <person name="Markowitz V."/>
            <person name="Szeto E."/>
            <person name="Ivanova N."/>
            <person name="Mikhailova N."/>
            <person name="Ovchinnikova G."/>
            <person name="Pagani I."/>
            <person name="Pati A."/>
            <person name="Goodwin L."/>
            <person name="Nordberg H.P."/>
            <person name="Cantor M.N."/>
            <person name="Hua S.X."/>
            <person name="Woyke T."/>
            <person name="Eisen J."/>
            <person name="Klenk H.-P."/>
        </authorList>
    </citation>
    <scope>NUCLEOTIDE SEQUENCE [LARGE SCALE GENOMIC DNA]</scope>
    <source>
        <strain evidence="19">DSM 13965</strain>
    </source>
</reference>
<comment type="function">
    <text evidence="9">Catalyzes the NADPH-dependent reduction of glutamyl-tRNA(Glu) to glutamate 1-semialdehyde (GSA).</text>
</comment>
<evidence type="ECO:0000256" key="4">
    <source>
        <dbReference type="ARBA" id="ARBA00022857"/>
    </source>
</evidence>
<evidence type="ECO:0000256" key="1">
    <source>
        <dbReference type="ARBA" id="ARBA00005059"/>
    </source>
</evidence>
<dbReference type="HAMAP" id="MF_00087">
    <property type="entry name" value="Glu_tRNA_reductase"/>
    <property type="match status" value="1"/>
</dbReference>
<dbReference type="PROSITE" id="PS00747">
    <property type="entry name" value="GLUTR"/>
    <property type="match status" value="1"/>
</dbReference>
<feature type="compositionally biased region" description="Low complexity" evidence="15">
    <location>
        <begin position="432"/>
        <end position="467"/>
    </location>
</feature>
<dbReference type="InterPro" id="IPR036453">
    <property type="entry name" value="GluRdtase_dimer_dom_sf"/>
</dbReference>
<dbReference type="PANTHER" id="PTHR43013:SF1">
    <property type="entry name" value="GLUTAMYL-TRNA REDUCTASE"/>
    <property type="match status" value="1"/>
</dbReference>
<evidence type="ECO:0000256" key="9">
    <source>
        <dbReference type="HAMAP-Rule" id="MF_00087"/>
    </source>
</evidence>
<dbReference type="CDD" id="cd05213">
    <property type="entry name" value="NAD_bind_Glutamyl_tRNA_reduct"/>
    <property type="match status" value="1"/>
</dbReference>
<comment type="pathway">
    <text evidence="1 9 14">Porphyrin-containing compound metabolism; protoporphyrin-IX biosynthesis; 5-aminolevulinate from L-glutamyl-tRNA(Glu): step 1/2.</text>
</comment>
<comment type="domain">
    <text evidence="9">Possesses an unusual extended V-shaped dimeric structure with each monomer consisting of three distinct domains arranged along a curved 'spinal' alpha-helix. The N-terminal catalytic domain specifically recognizes the glutamate moiety of the substrate. The second domain is the NADPH-binding domain, and the third C-terminal domain is responsible for dimerization.</text>
</comment>
<keyword evidence="4 9" id="KW-0521">NADP</keyword>
<evidence type="ECO:0000259" key="18">
    <source>
        <dbReference type="Pfam" id="PF05201"/>
    </source>
</evidence>
<dbReference type="Pfam" id="PF01488">
    <property type="entry name" value="Shikimate_DH"/>
    <property type="match status" value="1"/>
</dbReference>
<dbReference type="Proteomes" id="UP000005710">
    <property type="component" value="Unassembled WGS sequence"/>
</dbReference>
<evidence type="ECO:0000259" key="16">
    <source>
        <dbReference type="Pfam" id="PF00745"/>
    </source>
</evidence>
<dbReference type="HOGENOM" id="CLU_035113_2_2_9"/>
<feature type="binding site" evidence="9 12">
    <location>
        <begin position="189"/>
        <end position="194"/>
    </location>
    <ligand>
        <name>NADP(+)</name>
        <dbReference type="ChEBI" id="CHEBI:58349"/>
    </ligand>
</feature>
<evidence type="ECO:0000313" key="19">
    <source>
        <dbReference type="EMBL" id="EKP95853.1"/>
    </source>
</evidence>
<dbReference type="FunFam" id="3.40.50.720:FF:000031">
    <property type="entry name" value="Glutamyl-tRNA reductase"/>
    <property type="match status" value="1"/>
</dbReference>
<dbReference type="InterPro" id="IPR000343">
    <property type="entry name" value="4pyrrol_synth_GluRdtase"/>
</dbReference>
<accession>K6Q3J0</accession>
<evidence type="ECO:0000256" key="14">
    <source>
        <dbReference type="RuleBase" id="RU000584"/>
    </source>
</evidence>
<dbReference type="NCBIfam" id="TIGR01035">
    <property type="entry name" value="hemA"/>
    <property type="match status" value="1"/>
</dbReference>
<evidence type="ECO:0000256" key="2">
    <source>
        <dbReference type="ARBA" id="ARBA00005916"/>
    </source>
</evidence>
<feature type="domain" description="Tetrapyrrole biosynthesis glutamyl-tRNA reductase dimerisation" evidence="16">
    <location>
        <begin position="321"/>
        <end position="420"/>
    </location>
</feature>